<keyword evidence="1" id="KW-0175">Coiled coil</keyword>
<feature type="coiled-coil region" evidence="1">
    <location>
        <begin position="71"/>
        <end position="112"/>
    </location>
</feature>
<dbReference type="AlphaFoldDB" id="A0A3N2DYG2"/>
<sequence>MNVTLIVLVVGAMLSFSVTVLWQMEKITSAELHGEISILKDVIERKNLENIRLQDSLEEEKVSVETSMRVVQLGQKRLSEYRKRIEQVRNRNENLARKIDKLRLTEEKESMESPRQRGDAAVNRWDVIFQTIAVIDEKGGGYDSRPLLIEDNKVKLRRRDFHSVNVSK</sequence>
<gene>
    <name evidence="2" type="ORF">EDC56_0397</name>
</gene>
<reference evidence="2 3" key="1">
    <citation type="submission" date="2018-11" db="EMBL/GenBank/DDBJ databases">
        <title>Genomic Encyclopedia of Type Strains, Phase IV (KMG-IV): sequencing the most valuable type-strain genomes for metagenomic binning, comparative biology and taxonomic classification.</title>
        <authorList>
            <person name="Goeker M."/>
        </authorList>
    </citation>
    <scope>NUCLEOTIDE SEQUENCE [LARGE SCALE GENOMIC DNA]</scope>
    <source>
        <strain evidence="2 3">DSM 100316</strain>
    </source>
</reference>
<dbReference type="RefSeq" id="WP_148059280.1">
    <property type="nucleotide sequence ID" value="NZ_RKHR01000003.1"/>
</dbReference>
<name>A0A3N2DYG2_9GAMM</name>
<evidence type="ECO:0000313" key="2">
    <source>
        <dbReference type="EMBL" id="ROS04881.1"/>
    </source>
</evidence>
<evidence type="ECO:0000256" key="1">
    <source>
        <dbReference type="SAM" id="Coils"/>
    </source>
</evidence>
<organism evidence="2 3">
    <name type="scientific">Sinobacterium caligoides</name>
    <dbReference type="NCBI Taxonomy" id="933926"/>
    <lineage>
        <taxon>Bacteria</taxon>
        <taxon>Pseudomonadati</taxon>
        <taxon>Pseudomonadota</taxon>
        <taxon>Gammaproteobacteria</taxon>
        <taxon>Cellvibrionales</taxon>
        <taxon>Spongiibacteraceae</taxon>
        <taxon>Sinobacterium</taxon>
    </lineage>
</organism>
<protein>
    <submittedName>
        <fullName evidence="2">Uncharacterized protein</fullName>
    </submittedName>
</protein>
<dbReference type="EMBL" id="RKHR01000003">
    <property type="protein sequence ID" value="ROS04881.1"/>
    <property type="molecule type" value="Genomic_DNA"/>
</dbReference>
<proteinExistence type="predicted"/>
<dbReference type="Proteomes" id="UP000275394">
    <property type="component" value="Unassembled WGS sequence"/>
</dbReference>
<keyword evidence="3" id="KW-1185">Reference proteome</keyword>
<accession>A0A3N2DYG2</accession>
<comment type="caution">
    <text evidence="2">The sequence shown here is derived from an EMBL/GenBank/DDBJ whole genome shotgun (WGS) entry which is preliminary data.</text>
</comment>
<evidence type="ECO:0000313" key="3">
    <source>
        <dbReference type="Proteomes" id="UP000275394"/>
    </source>
</evidence>